<dbReference type="PANTHER" id="PTHR21310:SF37">
    <property type="entry name" value="AMINOGLYCOSIDE PHOSPHOTRANSFERASE DOMAIN-CONTAINING PROTEIN"/>
    <property type="match status" value="1"/>
</dbReference>
<protein>
    <recommendedName>
        <fullName evidence="2">Aminoglycoside phosphotransferase domain-containing protein</fullName>
    </recommendedName>
</protein>
<dbReference type="AlphaFoldDB" id="A0A4Q9MZR4"/>
<dbReference type="InterPro" id="IPR051678">
    <property type="entry name" value="AGP_Transferase"/>
</dbReference>
<evidence type="ECO:0008006" key="2">
    <source>
        <dbReference type="Google" id="ProtNLM"/>
    </source>
</evidence>
<dbReference type="PANTHER" id="PTHR21310">
    <property type="entry name" value="AMINOGLYCOSIDE PHOSPHOTRANSFERASE-RELATED-RELATED"/>
    <property type="match status" value="1"/>
</dbReference>
<organism evidence="1">
    <name type="scientific">Dichomitus squalens</name>
    <dbReference type="NCBI Taxonomy" id="114155"/>
    <lineage>
        <taxon>Eukaryota</taxon>
        <taxon>Fungi</taxon>
        <taxon>Dikarya</taxon>
        <taxon>Basidiomycota</taxon>
        <taxon>Agaricomycotina</taxon>
        <taxon>Agaricomycetes</taxon>
        <taxon>Polyporales</taxon>
        <taxon>Polyporaceae</taxon>
        <taxon>Dichomitus</taxon>
    </lineage>
</organism>
<sequence length="419" mass="45676">MSFLSAEIRQSVGDILGSEIREINLTAKGISTTFDIRLADSRQAVLRVPSFGGCAPIVEAEVATVDYLAHHSSIPVSAVLAHSRGTGGEQGAPCYVVFQKPLGVCAENIFSSMAPFEQKLIIGAIAKWMGELLCFADEGDYKIGPVVMKPFYSEGRSKLTLDRGPFDSAKAYYKACALRELDSARVLFAQDAPASYQHDLEESRLTVERITGLLCDLTNRCQGLDEDDPDMAPLSLDIHDIGLRNVYLSPENHTEIVSVVDWRFVNTRPLWCCARLPSWTSTSMTSIDGDNTRFAWLCKAEAARIAGIDSPFLRALGLEDTRSTLDDLSTYDAFRDGFLLLPALENILATLPGHEDVAGLIALLDPSTLPGRVARINLLTRGSNPMYLAMTPPRSPHLTPVKDESTEQVIVAGSSVLVL</sequence>
<evidence type="ECO:0000313" key="1">
    <source>
        <dbReference type="EMBL" id="TBU33315.1"/>
    </source>
</evidence>
<dbReference type="EMBL" id="ML143391">
    <property type="protein sequence ID" value="TBU33315.1"/>
    <property type="molecule type" value="Genomic_DNA"/>
</dbReference>
<dbReference type="OrthoDB" id="10003767at2759"/>
<dbReference type="Proteomes" id="UP000292957">
    <property type="component" value="Unassembled WGS sequence"/>
</dbReference>
<proteinExistence type="predicted"/>
<gene>
    <name evidence="1" type="ORF">BD311DRAFT_784910</name>
</gene>
<accession>A0A4Q9MZR4</accession>
<reference evidence="1" key="1">
    <citation type="submission" date="2019-01" db="EMBL/GenBank/DDBJ databases">
        <title>Draft genome sequences of three monokaryotic isolates of the white-rot basidiomycete fungus Dichomitus squalens.</title>
        <authorList>
            <consortium name="DOE Joint Genome Institute"/>
            <person name="Lopez S.C."/>
            <person name="Andreopoulos B."/>
            <person name="Pangilinan J."/>
            <person name="Lipzen A."/>
            <person name="Riley R."/>
            <person name="Ahrendt S."/>
            <person name="Ng V."/>
            <person name="Barry K."/>
            <person name="Daum C."/>
            <person name="Grigoriev I.V."/>
            <person name="Hilden K.S."/>
            <person name="Makela M.R."/>
            <person name="de Vries R.P."/>
        </authorList>
    </citation>
    <scope>NUCLEOTIDE SEQUENCE [LARGE SCALE GENOMIC DNA]</scope>
    <source>
        <strain evidence="1">OM18370.1</strain>
    </source>
</reference>
<name>A0A4Q9MZR4_9APHY</name>